<dbReference type="CDD" id="cd07377">
    <property type="entry name" value="WHTH_GntR"/>
    <property type="match status" value="1"/>
</dbReference>
<accession>A0ABX0ACR4</accession>
<dbReference type="PRINTS" id="PR00035">
    <property type="entry name" value="HTHGNTR"/>
</dbReference>
<evidence type="ECO:0000256" key="1">
    <source>
        <dbReference type="ARBA" id="ARBA00023015"/>
    </source>
</evidence>
<dbReference type="PROSITE" id="PS50949">
    <property type="entry name" value="HTH_GNTR"/>
    <property type="match status" value="1"/>
</dbReference>
<proteinExistence type="predicted"/>
<dbReference type="SUPFAM" id="SSF48008">
    <property type="entry name" value="GntR ligand-binding domain-like"/>
    <property type="match status" value="1"/>
</dbReference>
<dbReference type="InterPro" id="IPR036388">
    <property type="entry name" value="WH-like_DNA-bd_sf"/>
</dbReference>
<sequence>MVYKRIRTKKIYEEVADSLINMIKQGLLKPGDKLDSVEKMAEKFGVGRSAVREALSGLRSMGLVEMKQGEGTYVAEFKPAKFKLPVSTAFLMKTKHIKELYEVRKILEAGTAEIAALKHEDFDLEEIEKALNKMETANAYGDEEVAASADADAEFHMAIAKASQNNLLINLMGSVSELINETIKDARQVLLCSENRSDKLLNEHKEIFEAIKKRDEVNARKAMYKHLEGVNLELIKFLD</sequence>
<dbReference type="Pfam" id="PF00392">
    <property type="entry name" value="GntR"/>
    <property type="match status" value="1"/>
</dbReference>
<dbReference type="InterPro" id="IPR000524">
    <property type="entry name" value="Tscrpt_reg_HTH_GntR"/>
</dbReference>
<comment type="caution">
    <text evidence="5">The sequence shown here is derived from an EMBL/GenBank/DDBJ whole genome shotgun (WGS) entry which is preliminary data.</text>
</comment>
<feature type="domain" description="HTH gntR-type" evidence="4">
    <location>
        <begin position="9"/>
        <end position="77"/>
    </location>
</feature>
<dbReference type="InterPro" id="IPR036390">
    <property type="entry name" value="WH_DNA-bd_sf"/>
</dbReference>
<keyword evidence="2" id="KW-0238">DNA-binding</keyword>
<dbReference type="Proteomes" id="UP000743899">
    <property type="component" value="Unassembled WGS sequence"/>
</dbReference>
<name>A0ABX0ACR4_9BACI</name>
<dbReference type="EMBL" id="JAACYS010000087">
    <property type="protein sequence ID" value="NCU18862.1"/>
    <property type="molecule type" value="Genomic_DNA"/>
</dbReference>
<reference evidence="5 6" key="1">
    <citation type="submission" date="2020-01" db="EMBL/GenBank/DDBJ databases">
        <title>A novel Bacillus sp. from Pasinler.</title>
        <authorList>
            <person name="Adiguzel A."/>
            <person name="Ay H."/>
            <person name="Baltaci M.O."/>
        </authorList>
    </citation>
    <scope>NUCLEOTIDE SEQUENCE [LARGE SCALE GENOMIC DNA]</scope>
    <source>
        <strain evidence="5 6">P1</strain>
    </source>
</reference>
<dbReference type="RefSeq" id="WP_161921690.1">
    <property type="nucleotide sequence ID" value="NZ_JAACYS010000087.1"/>
</dbReference>
<dbReference type="PANTHER" id="PTHR43537">
    <property type="entry name" value="TRANSCRIPTIONAL REGULATOR, GNTR FAMILY"/>
    <property type="match status" value="1"/>
</dbReference>
<evidence type="ECO:0000313" key="5">
    <source>
        <dbReference type="EMBL" id="NCU18862.1"/>
    </source>
</evidence>
<dbReference type="InterPro" id="IPR011711">
    <property type="entry name" value="GntR_C"/>
</dbReference>
<organism evidence="5 6">
    <name type="scientific">Pallidibacillus pasinlerensis</name>
    <dbReference type="NCBI Taxonomy" id="2703818"/>
    <lineage>
        <taxon>Bacteria</taxon>
        <taxon>Bacillati</taxon>
        <taxon>Bacillota</taxon>
        <taxon>Bacilli</taxon>
        <taxon>Bacillales</taxon>
        <taxon>Bacillaceae</taxon>
        <taxon>Pallidibacillus</taxon>
    </lineage>
</organism>
<dbReference type="Gene3D" id="1.10.10.10">
    <property type="entry name" value="Winged helix-like DNA-binding domain superfamily/Winged helix DNA-binding domain"/>
    <property type="match status" value="1"/>
</dbReference>
<dbReference type="PANTHER" id="PTHR43537:SF5">
    <property type="entry name" value="UXU OPERON TRANSCRIPTIONAL REGULATOR"/>
    <property type="match status" value="1"/>
</dbReference>
<keyword evidence="1" id="KW-0805">Transcription regulation</keyword>
<protein>
    <submittedName>
        <fullName evidence="5">FadR family transcriptional regulator</fullName>
    </submittedName>
</protein>
<dbReference type="InterPro" id="IPR008920">
    <property type="entry name" value="TF_FadR/GntR_C"/>
</dbReference>
<gene>
    <name evidence="5" type="ORF">GW534_14360</name>
</gene>
<keyword evidence="3" id="KW-0804">Transcription</keyword>
<dbReference type="Gene3D" id="1.20.120.530">
    <property type="entry name" value="GntR ligand-binding domain-like"/>
    <property type="match status" value="1"/>
</dbReference>
<evidence type="ECO:0000313" key="6">
    <source>
        <dbReference type="Proteomes" id="UP000743899"/>
    </source>
</evidence>
<evidence type="ECO:0000256" key="2">
    <source>
        <dbReference type="ARBA" id="ARBA00023125"/>
    </source>
</evidence>
<evidence type="ECO:0000259" key="4">
    <source>
        <dbReference type="PROSITE" id="PS50949"/>
    </source>
</evidence>
<dbReference type="SUPFAM" id="SSF46785">
    <property type="entry name" value="Winged helix' DNA-binding domain"/>
    <property type="match status" value="1"/>
</dbReference>
<evidence type="ECO:0000256" key="3">
    <source>
        <dbReference type="ARBA" id="ARBA00023163"/>
    </source>
</evidence>
<dbReference type="SMART" id="SM00895">
    <property type="entry name" value="FCD"/>
    <property type="match status" value="1"/>
</dbReference>
<dbReference type="Pfam" id="PF07729">
    <property type="entry name" value="FCD"/>
    <property type="match status" value="1"/>
</dbReference>
<dbReference type="SMART" id="SM00345">
    <property type="entry name" value="HTH_GNTR"/>
    <property type="match status" value="1"/>
</dbReference>
<keyword evidence="6" id="KW-1185">Reference proteome</keyword>